<comment type="caution">
    <text evidence="2">The sequence shown here is derived from an EMBL/GenBank/DDBJ whole genome shotgun (WGS) entry which is preliminary data.</text>
</comment>
<dbReference type="PROSITE" id="PS50268">
    <property type="entry name" value="CADHERIN_2"/>
    <property type="match status" value="1"/>
</dbReference>
<dbReference type="CDD" id="cd11304">
    <property type="entry name" value="Cadherin_repeat"/>
    <property type="match status" value="1"/>
</dbReference>
<dbReference type="RefSeq" id="WP_222993860.1">
    <property type="nucleotide sequence ID" value="NZ_JAINVV010000016.1"/>
</dbReference>
<organism evidence="2 3">
    <name type="scientific">Sphingomonas colocasiae</name>
    <dbReference type="NCBI Taxonomy" id="1848973"/>
    <lineage>
        <taxon>Bacteria</taxon>
        <taxon>Pseudomonadati</taxon>
        <taxon>Pseudomonadota</taxon>
        <taxon>Alphaproteobacteria</taxon>
        <taxon>Sphingomonadales</taxon>
        <taxon>Sphingomonadaceae</taxon>
        <taxon>Sphingomonas</taxon>
    </lineage>
</organism>
<gene>
    <name evidence="2" type="ORF">K7G82_28695</name>
</gene>
<keyword evidence="3" id="KW-1185">Reference proteome</keyword>
<feature type="non-terminal residue" evidence="2">
    <location>
        <position position="1188"/>
    </location>
</feature>
<evidence type="ECO:0000313" key="3">
    <source>
        <dbReference type="Proteomes" id="UP000706039"/>
    </source>
</evidence>
<dbReference type="Pfam" id="PF17963">
    <property type="entry name" value="Big_9"/>
    <property type="match status" value="1"/>
</dbReference>
<accession>A0ABS7PY79</accession>
<proteinExistence type="predicted"/>
<dbReference type="Proteomes" id="UP000706039">
    <property type="component" value="Unassembled WGS sequence"/>
</dbReference>
<sequence length="1188" mass="116982">MTIAPSVYISTPGTLFDQSGISISHALKISNFVTAESFTLTGRRTLTTITAALNDIGPDNGVLDGFSGTLSWGIYSSVGGAPGTLLFSGSDSTPLFEDTGLSFTGSTDDIVRTTIDLGVTLDAGDYFIALHEGAWGSAFDGSEIYWMRTSSDLGSNGASQSETEANPSQWLWTTDFGSMAFSLNETPVYAATEQVSLNLKGNVSIADSDVGGSTMTVTLSVGYGILTATAGDSGANVSGSGTDTIILTGTLAQVNDLLGANSTSSFTFTANTDAPPASTVLTVTAQEPGDATPSAPATQTITIAAVNDAPTVSIAPSGTIFNQSILDLQGANGISSSVNSDSFTLAERRMLTTITAALNDNGPNNGMLDGFSGTLSWGIYSSVSGAPGTLLFSGTDSTPLLVDSGQNFADGTDVVLATIDLGNVTLDAGEYFLALHEGAWGSAYDNTQIFWVRSSTPQDAVGSHASFNLANPSAWLSEGQAFAFALEGPSYASTEQVAFDLKGRVSVADDSGNGNITVTLGVGYGILTVTAGTSGANVSGSGTGTVTLTGTLAQINDLLNTNTTSSVSFTANTDTPPASTTLTVGVNDGGNSGSGGALTGSATQEITIAAVNDAPTAAVSASAYAATEQVALSLKGTVSVADADAGSGSVTVTLGVGYGVLMVTSGTSGANVSGSGTSSVTLTGTLAQINDLLGANATSTVSFTANTDTPPASTTLSVGINDGGNSGGGGGALTGSASQTINIAAVNDAPTATVSASAYAATEQVALNLKGTVSVADADAGTGSVTVTLGVGYGILTVSAGTSGANVTGSGTGTVTLTGTLAQISDLLNTNATSSVTFTANTDTPSASTTLTVGINDGGNTGSGGALTGSASQTINITAVNDAPTAAVSASAYAATEQVALSLKGTVSVADADAGSGSVTVTLGVGYGVLTVTAGTSGANVSGSGTNSVTLTGTLAQINDLLNTNATSSVNFTANTDTPPASTTLTVGINDGGNSGTGGALTGSASQTITITAVNDLPVGVADGYSTDEDTALIVGSPGVLVNDTDAEGSSLTAVLVTGPLHGVLAFSTIGGFTYTPDADYHGSDSFSYRPNDGTANGNITTVNLTVNSVNDAPANLAIDSDRINEGAAAGTVVGTASASDVDGDAIIWSLSGADAGLFHIDANGVITTTGTTATFESRPSYSLTVRA</sequence>
<dbReference type="Gene3D" id="2.60.40.2810">
    <property type="match status" value="1"/>
</dbReference>
<evidence type="ECO:0000313" key="2">
    <source>
        <dbReference type="EMBL" id="MBY8826316.1"/>
    </source>
</evidence>
<dbReference type="EMBL" id="JAINVV010000016">
    <property type="protein sequence ID" value="MBY8826316.1"/>
    <property type="molecule type" value="Genomic_DNA"/>
</dbReference>
<dbReference type="SUPFAM" id="SSF49313">
    <property type="entry name" value="Cadherin-like"/>
    <property type="match status" value="1"/>
</dbReference>
<protein>
    <submittedName>
        <fullName evidence="2">Cadherin-like domain-containing protein</fullName>
    </submittedName>
</protein>
<evidence type="ECO:0000259" key="1">
    <source>
        <dbReference type="PROSITE" id="PS50268"/>
    </source>
</evidence>
<name>A0ABS7PY79_9SPHN</name>
<reference evidence="2 3" key="1">
    <citation type="submission" date="2021-08" db="EMBL/GenBank/DDBJ databases">
        <authorList>
            <person name="Tuo L."/>
        </authorList>
    </citation>
    <scope>NUCLEOTIDE SEQUENCE [LARGE SCALE GENOMIC DNA]</scope>
    <source>
        <strain evidence="2 3">JCM 31229</strain>
    </source>
</reference>
<dbReference type="Gene3D" id="2.60.40.60">
    <property type="entry name" value="Cadherins"/>
    <property type="match status" value="1"/>
</dbReference>
<dbReference type="InterPro" id="IPR002126">
    <property type="entry name" value="Cadherin-like_dom"/>
</dbReference>
<dbReference type="InterPro" id="IPR015919">
    <property type="entry name" value="Cadherin-like_sf"/>
</dbReference>
<feature type="domain" description="Cadherin" evidence="1">
    <location>
        <begin position="1124"/>
        <end position="1188"/>
    </location>
</feature>